<evidence type="ECO:0000256" key="6">
    <source>
        <dbReference type="RuleBase" id="RU003983"/>
    </source>
</evidence>
<dbReference type="Proteomes" id="UP000274695">
    <property type="component" value="Unassembled WGS sequence"/>
</dbReference>
<keyword evidence="1 6" id="KW-0645">Protease</keyword>
<comment type="similarity">
    <text evidence="6">Belongs to the peptidase M48 family.</text>
</comment>
<evidence type="ECO:0000256" key="5">
    <source>
        <dbReference type="ARBA" id="ARBA00023049"/>
    </source>
</evidence>
<comment type="cofactor">
    <cofactor evidence="6">
        <name>Zn(2+)</name>
        <dbReference type="ChEBI" id="CHEBI:29105"/>
    </cofactor>
    <text evidence="6">Binds 1 zinc ion per subunit.</text>
</comment>
<dbReference type="InterPro" id="IPR051156">
    <property type="entry name" value="Mito/Outer_Membr_Metalloprot"/>
</dbReference>
<keyword evidence="9" id="KW-1185">Reference proteome</keyword>
<reference evidence="8 9" key="1">
    <citation type="submission" date="2018-10" db="EMBL/GenBank/DDBJ databases">
        <title>Draft genome sequence of Zhongshania sp. DSW25-10.</title>
        <authorList>
            <person name="Oh J."/>
        </authorList>
    </citation>
    <scope>NUCLEOTIDE SEQUENCE [LARGE SCALE GENOMIC DNA]</scope>
    <source>
        <strain evidence="8 9">DSW25-10</strain>
    </source>
</reference>
<evidence type="ECO:0000256" key="1">
    <source>
        <dbReference type="ARBA" id="ARBA00022670"/>
    </source>
</evidence>
<keyword evidence="2" id="KW-0479">Metal-binding</keyword>
<keyword evidence="4 6" id="KW-0862">Zinc</keyword>
<keyword evidence="3 6" id="KW-0378">Hydrolase</keyword>
<evidence type="ECO:0000313" key="9">
    <source>
        <dbReference type="Proteomes" id="UP000274695"/>
    </source>
</evidence>
<dbReference type="Pfam" id="PF01435">
    <property type="entry name" value="Peptidase_M48"/>
    <property type="match status" value="1"/>
</dbReference>
<dbReference type="InterPro" id="IPR001915">
    <property type="entry name" value="Peptidase_M48"/>
</dbReference>
<dbReference type="PROSITE" id="PS51257">
    <property type="entry name" value="PROKAR_LIPOPROTEIN"/>
    <property type="match status" value="1"/>
</dbReference>
<accession>A0ABX9VYP9</accession>
<evidence type="ECO:0000313" key="8">
    <source>
        <dbReference type="EMBL" id="RNL59009.1"/>
    </source>
</evidence>
<evidence type="ECO:0000256" key="2">
    <source>
        <dbReference type="ARBA" id="ARBA00022723"/>
    </source>
</evidence>
<evidence type="ECO:0000256" key="3">
    <source>
        <dbReference type="ARBA" id="ARBA00022801"/>
    </source>
</evidence>
<protein>
    <submittedName>
        <fullName evidence="8">M48 family peptidase</fullName>
    </submittedName>
</protein>
<feature type="domain" description="Peptidase M48" evidence="7">
    <location>
        <begin position="58"/>
        <end position="239"/>
    </location>
</feature>
<comment type="caution">
    <text evidence="8">The sequence shown here is derived from an EMBL/GenBank/DDBJ whole genome shotgun (WGS) entry which is preliminary data.</text>
</comment>
<keyword evidence="5 6" id="KW-0482">Metalloprotease</keyword>
<gene>
    <name evidence="8" type="ORF">D0911_16615</name>
</gene>
<dbReference type="EMBL" id="RHGB01000023">
    <property type="protein sequence ID" value="RNL59009.1"/>
    <property type="molecule type" value="Genomic_DNA"/>
</dbReference>
<dbReference type="Gene3D" id="3.30.2010.10">
    <property type="entry name" value="Metalloproteases ('zincins'), catalytic domain"/>
    <property type="match status" value="1"/>
</dbReference>
<dbReference type="CDD" id="cd07331">
    <property type="entry name" value="M48C_Oma1_like"/>
    <property type="match status" value="1"/>
</dbReference>
<name>A0ABX9VYP9_9GAMM</name>
<proteinExistence type="inferred from homology"/>
<evidence type="ECO:0000259" key="7">
    <source>
        <dbReference type="Pfam" id="PF01435"/>
    </source>
</evidence>
<dbReference type="PANTHER" id="PTHR22726:SF24">
    <property type="entry name" value="M48 FAMILY METALLOPEPTIDASE"/>
    <property type="match status" value="1"/>
</dbReference>
<sequence>MLKPILAIVLASLLVSCAESPTGRRQVLLFSDGEMSQMGGTAFDEMKKKMTISKDSATNRYVSCIADAITASLPAEWRGSWEVVVFEEKSANAFALPGKKIGVHTGILQVAKNADQLATVIGHEVGHVLAHHSAERMSLQSVAGTGTQLIGVLLGEGAGKETVMGLLGLGTQYGVVLPYGRAQESEADIVGLDLMAKSGFNPEASVALWQNMGALSQGQPPEFMSTHPSHESRIKDLQKQMLTAKPLYQKAQANGIRPSCKR</sequence>
<organism evidence="8 9">
    <name type="scientific">Zhongshania marina</name>
    <dbReference type="NCBI Taxonomy" id="2304603"/>
    <lineage>
        <taxon>Bacteria</taxon>
        <taxon>Pseudomonadati</taxon>
        <taxon>Pseudomonadota</taxon>
        <taxon>Gammaproteobacteria</taxon>
        <taxon>Cellvibrionales</taxon>
        <taxon>Spongiibacteraceae</taxon>
        <taxon>Zhongshania</taxon>
    </lineage>
</organism>
<dbReference type="PANTHER" id="PTHR22726">
    <property type="entry name" value="METALLOENDOPEPTIDASE OMA1"/>
    <property type="match status" value="1"/>
</dbReference>
<evidence type="ECO:0000256" key="4">
    <source>
        <dbReference type="ARBA" id="ARBA00022833"/>
    </source>
</evidence>